<dbReference type="Gene3D" id="2.30.42.10">
    <property type="match status" value="2"/>
</dbReference>
<keyword evidence="2" id="KW-0677">Repeat</keyword>
<evidence type="ECO:0000313" key="7">
    <source>
        <dbReference type="EMBL" id="CAE0247658.1"/>
    </source>
</evidence>
<organism evidence="7">
    <name type="scientific">Palpitomonas bilix</name>
    <dbReference type="NCBI Taxonomy" id="652834"/>
    <lineage>
        <taxon>Eukaryota</taxon>
        <taxon>Eukaryota incertae sedis</taxon>
    </lineage>
</organism>
<evidence type="ECO:0000256" key="5">
    <source>
        <dbReference type="SAM" id="MobiDB-lite"/>
    </source>
</evidence>
<comment type="subcellular location">
    <subcellularLocation>
        <location evidence="1">Golgi apparatus membrane</location>
    </subcellularLocation>
</comment>
<keyword evidence="4" id="KW-0472">Membrane</keyword>
<evidence type="ECO:0000259" key="6">
    <source>
        <dbReference type="PROSITE" id="PS51865"/>
    </source>
</evidence>
<feature type="region of interest" description="Disordered" evidence="5">
    <location>
        <begin position="320"/>
        <end position="339"/>
    </location>
</feature>
<dbReference type="AlphaFoldDB" id="A0A7S3D602"/>
<dbReference type="GO" id="GO:0007030">
    <property type="term" value="P:Golgi organization"/>
    <property type="evidence" value="ECO:0007669"/>
    <property type="project" value="TreeGrafter"/>
</dbReference>
<evidence type="ECO:0000256" key="4">
    <source>
        <dbReference type="ARBA" id="ARBA00023136"/>
    </source>
</evidence>
<proteinExistence type="predicted"/>
<dbReference type="InterPro" id="IPR036034">
    <property type="entry name" value="PDZ_sf"/>
</dbReference>
<name>A0A7S3D602_9EUKA</name>
<dbReference type="PANTHER" id="PTHR12893:SF0">
    <property type="entry name" value="GRASP65"/>
    <property type="match status" value="1"/>
</dbReference>
<accession>A0A7S3D602</accession>
<sequence>MGLSQSSSAWSSVRFAHGYQVMRLHEGSPAADAGINAYLDFIVAITPPGGHEPVRFVAEDESFVNIVSKYLEKPLIFHVFNVVDNFVRNVRVTPSERWGGGGSLGMSVKFERIIDFSEFAWRVIKVTPSSPAADAGLEDEVEYFVGTDVSPFLTDDDFDDAIRENVDRTAVFVVYNSKTERTRYVKVKPSYDWGGTGCLGCDIGNGYLHQIPPRKRNIEEGRGAAIRRQMEEAYKPASNLPPALGGGQSNLPPSLAAGPSSTPPQATLPAALGQPATSLPPTLGSGSEGGSSGAPANVVGATGLNTPVLPLPFATPAPSFAAQGGGGSEVAQSGVGEGARGNEEVVVPFAVLNE</sequence>
<evidence type="ECO:0000256" key="1">
    <source>
        <dbReference type="ARBA" id="ARBA00004394"/>
    </source>
</evidence>
<evidence type="ECO:0000256" key="2">
    <source>
        <dbReference type="ARBA" id="ARBA00022737"/>
    </source>
</evidence>
<feature type="domain" description="PDZ GRASP-type" evidence="6">
    <location>
        <begin position="17"/>
        <end position="113"/>
    </location>
</feature>
<feature type="domain" description="PDZ GRASP-type" evidence="6">
    <location>
        <begin position="119"/>
        <end position="208"/>
    </location>
</feature>
<reference evidence="7" key="1">
    <citation type="submission" date="2021-01" db="EMBL/GenBank/DDBJ databases">
        <authorList>
            <person name="Corre E."/>
            <person name="Pelletier E."/>
            <person name="Niang G."/>
            <person name="Scheremetjew M."/>
            <person name="Finn R."/>
            <person name="Kale V."/>
            <person name="Holt S."/>
            <person name="Cochrane G."/>
            <person name="Meng A."/>
            <person name="Brown T."/>
            <person name="Cohen L."/>
        </authorList>
    </citation>
    <scope>NUCLEOTIDE SEQUENCE</scope>
    <source>
        <strain evidence="7">NIES-2562</strain>
    </source>
</reference>
<dbReference type="InterPro" id="IPR024958">
    <property type="entry name" value="GRASP_PDZ"/>
</dbReference>
<evidence type="ECO:0000256" key="3">
    <source>
        <dbReference type="ARBA" id="ARBA00023034"/>
    </source>
</evidence>
<dbReference type="Pfam" id="PF04495">
    <property type="entry name" value="GRASP55_65"/>
    <property type="match status" value="1"/>
</dbReference>
<gene>
    <name evidence="7" type="ORF">PBIL07802_LOCUS9850</name>
</gene>
<dbReference type="EMBL" id="HBIB01015273">
    <property type="protein sequence ID" value="CAE0247658.1"/>
    <property type="molecule type" value="Transcribed_RNA"/>
</dbReference>
<keyword evidence="3" id="KW-0333">Golgi apparatus</keyword>
<dbReference type="GO" id="GO:0000139">
    <property type="term" value="C:Golgi membrane"/>
    <property type="evidence" value="ECO:0007669"/>
    <property type="project" value="UniProtKB-SubCell"/>
</dbReference>
<feature type="region of interest" description="Disordered" evidence="5">
    <location>
        <begin position="237"/>
        <end position="298"/>
    </location>
</feature>
<dbReference type="PROSITE" id="PS51865">
    <property type="entry name" value="PDZ_GRASP"/>
    <property type="match status" value="2"/>
</dbReference>
<protein>
    <recommendedName>
        <fullName evidence="6">PDZ GRASP-type domain-containing protein</fullName>
    </recommendedName>
</protein>
<dbReference type="PANTHER" id="PTHR12893">
    <property type="entry name" value="GOLGI REASSEMBLY STACKING PROTEIN GRASP"/>
    <property type="match status" value="1"/>
</dbReference>
<dbReference type="InterPro" id="IPR007583">
    <property type="entry name" value="GRASP55_65"/>
</dbReference>